<gene>
    <name evidence="2" type="ORF">SR41_16615</name>
</gene>
<feature type="compositionally biased region" description="Low complexity" evidence="1">
    <location>
        <begin position="37"/>
        <end position="46"/>
    </location>
</feature>
<dbReference type="AlphaFoldDB" id="A0A0D1ME28"/>
<evidence type="ECO:0000313" key="3">
    <source>
        <dbReference type="Proteomes" id="UP000033203"/>
    </source>
</evidence>
<reference evidence="2 3" key="1">
    <citation type="submission" date="2015-01" db="EMBL/GenBank/DDBJ databases">
        <title>Genome of Sphingomonas taxi strain 30a.</title>
        <authorList>
            <person name="Eevers N."/>
            <person name="Van Hamme J."/>
            <person name="Bottos E."/>
            <person name="Weyens N."/>
            <person name="Vangronsveld J."/>
        </authorList>
    </citation>
    <scope>NUCLEOTIDE SEQUENCE [LARGE SCALE GENOMIC DNA]</scope>
    <source>
        <strain evidence="2 3">30a</strain>
    </source>
</reference>
<evidence type="ECO:0000256" key="1">
    <source>
        <dbReference type="SAM" id="MobiDB-lite"/>
    </source>
</evidence>
<dbReference type="EMBL" id="JXTP01000090">
    <property type="protein sequence ID" value="KIU26001.1"/>
    <property type="molecule type" value="Genomic_DNA"/>
</dbReference>
<comment type="caution">
    <text evidence="2">The sequence shown here is derived from an EMBL/GenBank/DDBJ whole genome shotgun (WGS) entry which is preliminary data.</text>
</comment>
<evidence type="ECO:0000313" key="2">
    <source>
        <dbReference type="EMBL" id="KIU26001.1"/>
    </source>
</evidence>
<dbReference type="PATRIC" id="fig|1549858.7.peg.3518"/>
<organism evidence="2 3">
    <name type="scientific">Sphingomonas melonis</name>
    <dbReference type="NCBI Taxonomy" id="152682"/>
    <lineage>
        <taxon>Bacteria</taxon>
        <taxon>Pseudomonadati</taxon>
        <taxon>Pseudomonadota</taxon>
        <taxon>Alphaproteobacteria</taxon>
        <taxon>Sphingomonadales</taxon>
        <taxon>Sphingomonadaceae</taxon>
        <taxon>Sphingomonas</taxon>
    </lineage>
</organism>
<feature type="region of interest" description="Disordered" evidence="1">
    <location>
        <begin position="1"/>
        <end position="61"/>
    </location>
</feature>
<accession>A0A0D1ME28</accession>
<name>A0A0D1ME28_9SPHN</name>
<proteinExistence type="predicted"/>
<sequence>MRGGHRPARQQGSGPEVEDVDGVPFLRRSVEPAMRASASSWSQSPSGIDDTGVTETRWNGAGEGAAAVNVAAPKKRRWNGRM</sequence>
<dbReference type="Proteomes" id="UP000033203">
    <property type="component" value="Unassembled WGS sequence"/>
</dbReference>
<protein>
    <submittedName>
        <fullName evidence="2">Uncharacterized protein</fullName>
    </submittedName>
</protein>